<organism evidence="1 2">
    <name type="scientific">Willisornis vidua</name>
    <name type="common">Xingu scale-backed antbird</name>
    <dbReference type="NCBI Taxonomy" id="1566151"/>
    <lineage>
        <taxon>Eukaryota</taxon>
        <taxon>Metazoa</taxon>
        <taxon>Chordata</taxon>
        <taxon>Craniata</taxon>
        <taxon>Vertebrata</taxon>
        <taxon>Euteleostomi</taxon>
        <taxon>Archelosauria</taxon>
        <taxon>Archosauria</taxon>
        <taxon>Dinosauria</taxon>
        <taxon>Saurischia</taxon>
        <taxon>Theropoda</taxon>
        <taxon>Coelurosauria</taxon>
        <taxon>Aves</taxon>
        <taxon>Neognathae</taxon>
        <taxon>Neoaves</taxon>
        <taxon>Telluraves</taxon>
        <taxon>Australaves</taxon>
        <taxon>Passeriformes</taxon>
        <taxon>Thamnophilidae</taxon>
        <taxon>Willisornis</taxon>
    </lineage>
</organism>
<reference evidence="1" key="1">
    <citation type="submission" date="2019-10" db="EMBL/GenBank/DDBJ databases">
        <authorList>
            <person name="Soares A.E.R."/>
            <person name="Aleixo A."/>
            <person name="Schneider P."/>
            <person name="Miyaki C.Y."/>
            <person name="Schneider M.P."/>
            <person name="Mello C."/>
            <person name="Vasconcelos A.T.R."/>
        </authorList>
    </citation>
    <scope>NUCLEOTIDE SEQUENCE</scope>
    <source>
        <tissue evidence="1">Muscle</tissue>
    </source>
</reference>
<keyword evidence="2" id="KW-1185">Reference proteome</keyword>
<dbReference type="Proteomes" id="UP001145742">
    <property type="component" value="Unassembled WGS sequence"/>
</dbReference>
<sequence>MAKKTKGILACIINSVASRTKEVIVSLYSALVKSHLKTCVQFWASHKYIEVLEHLQRKASELGQHLEQYLHDSPGGMDVLQAGSLECTETGCPKVPKDKLARKMTGLAEQGDLEGN</sequence>
<evidence type="ECO:0000313" key="2">
    <source>
        <dbReference type="Proteomes" id="UP001145742"/>
    </source>
</evidence>
<protein>
    <submittedName>
        <fullName evidence="1">Uncharacterized protein</fullName>
    </submittedName>
</protein>
<accession>A0ABQ9CZA4</accession>
<gene>
    <name evidence="1" type="ORF">WISP_116067</name>
</gene>
<dbReference type="EMBL" id="WHWB01034487">
    <property type="protein sequence ID" value="KAJ7409205.1"/>
    <property type="molecule type" value="Genomic_DNA"/>
</dbReference>
<evidence type="ECO:0000313" key="1">
    <source>
        <dbReference type="EMBL" id="KAJ7409205.1"/>
    </source>
</evidence>
<name>A0ABQ9CZA4_9PASS</name>
<proteinExistence type="predicted"/>
<comment type="caution">
    <text evidence="1">The sequence shown here is derived from an EMBL/GenBank/DDBJ whole genome shotgun (WGS) entry which is preliminary data.</text>
</comment>